<name>C0PBQ9_MAIZE</name>
<accession>C0PBQ9</accession>
<evidence type="ECO:0000313" key="1">
    <source>
        <dbReference type="EMBL" id="ACN31604.1"/>
    </source>
</evidence>
<protein>
    <submittedName>
        <fullName evidence="1">Uncharacterized protein</fullName>
    </submittedName>
</protein>
<organism evidence="1">
    <name type="scientific">Zea mays</name>
    <name type="common">Maize</name>
    <dbReference type="NCBI Taxonomy" id="4577"/>
    <lineage>
        <taxon>Eukaryota</taxon>
        <taxon>Viridiplantae</taxon>
        <taxon>Streptophyta</taxon>
        <taxon>Embryophyta</taxon>
        <taxon>Tracheophyta</taxon>
        <taxon>Spermatophyta</taxon>
        <taxon>Magnoliopsida</taxon>
        <taxon>Liliopsida</taxon>
        <taxon>Poales</taxon>
        <taxon>Poaceae</taxon>
        <taxon>PACMAD clade</taxon>
        <taxon>Panicoideae</taxon>
        <taxon>Andropogonodae</taxon>
        <taxon>Andropogoneae</taxon>
        <taxon>Tripsacinae</taxon>
        <taxon>Zea</taxon>
    </lineage>
</organism>
<sequence length="28" mass="2980">MSCRPCRRSASASTLLAASVGWKPSQKT</sequence>
<dbReference type="EMBL" id="BT065728">
    <property type="protein sequence ID" value="ACN31604.1"/>
    <property type="molecule type" value="mRNA"/>
</dbReference>
<proteinExistence type="evidence at transcript level"/>
<dbReference type="AlphaFoldDB" id="C0PBQ9"/>
<reference evidence="1" key="1">
    <citation type="journal article" date="2009" name="PLoS Genet.">
        <title>Sequencing, mapping, and analysis of 27,455 maize full-length cDNAs.</title>
        <authorList>
            <person name="Soderlund C."/>
            <person name="Descour A."/>
            <person name="Kudrna D."/>
            <person name="Bomhoff M."/>
            <person name="Boyd L."/>
            <person name="Currie J."/>
            <person name="Angelova A."/>
            <person name="Collura K."/>
            <person name="Wissotski M."/>
            <person name="Ashley E."/>
            <person name="Morrow D."/>
            <person name="Fernandes J."/>
            <person name="Walbot V."/>
            <person name="Yu Y."/>
        </authorList>
    </citation>
    <scope>NUCLEOTIDE SEQUENCE</scope>
    <source>
        <strain evidence="1">B73</strain>
    </source>
</reference>
<reference evidence="1" key="2">
    <citation type="submission" date="2012-06" db="EMBL/GenBank/DDBJ databases">
        <authorList>
            <person name="Yu Y."/>
            <person name="Currie J."/>
            <person name="Lomeli R."/>
            <person name="Angelova A."/>
            <person name="Collura K."/>
            <person name="Wissotski M."/>
            <person name="Campos D."/>
            <person name="Kudrna D."/>
            <person name="Golser W."/>
            <person name="Ashely E."/>
            <person name="Descour A."/>
            <person name="Fernandes J."/>
            <person name="Soderlund C."/>
            <person name="Walbot V."/>
        </authorList>
    </citation>
    <scope>NUCLEOTIDE SEQUENCE</scope>
    <source>
        <strain evidence="1">B73</strain>
    </source>
</reference>